<dbReference type="SMART" id="SM01007">
    <property type="entry name" value="Aldolase_II"/>
    <property type="match status" value="1"/>
</dbReference>
<dbReference type="EMBL" id="JAHLPM010000010">
    <property type="protein sequence ID" value="MBU5438765.1"/>
    <property type="molecule type" value="Genomic_DNA"/>
</dbReference>
<gene>
    <name evidence="4" type="ORF">KQI42_12125</name>
</gene>
<keyword evidence="5" id="KW-1185">Reference proteome</keyword>
<comment type="caution">
    <text evidence="4">The sequence shown here is derived from an EMBL/GenBank/DDBJ whole genome shotgun (WGS) entry which is preliminary data.</text>
</comment>
<dbReference type="Pfam" id="PF00596">
    <property type="entry name" value="Aldolase_II"/>
    <property type="match status" value="1"/>
</dbReference>
<dbReference type="RefSeq" id="WP_216520123.1">
    <property type="nucleotide sequence ID" value="NZ_JAHLPM010000010.1"/>
</dbReference>
<proteinExistence type="predicted"/>
<evidence type="ECO:0000259" key="3">
    <source>
        <dbReference type="SMART" id="SM01007"/>
    </source>
</evidence>
<evidence type="ECO:0000256" key="1">
    <source>
        <dbReference type="ARBA" id="ARBA00022723"/>
    </source>
</evidence>
<reference evidence="4 5" key="1">
    <citation type="submission" date="2021-06" db="EMBL/GenBank/DDBJ databases">
        <authorList>
            <person name="Sun Q."/>
            <person name="Li D."/>
        </authorList>
    </citation>
    <scope>NUCLEOTIDE SEQUENCE [LARGE SCALE GENOMIC DNA]</scope>
    <source>
        <strain evidence="4 5">MSJ-40</strain>
    </source>
</reference>
<protein>
    <submittedName>
        <fullName evidence="4">Class II aldolase/adducin family protein</fullName>
    </submittedName>
</protein>
<evidence type="ECO:0000313" key="5">
    <source>
        <dbReference type="Proteomes" id="UP000749471"/>
    </source>
</evidence>
<name>A0ABS6E777_9FIRM</name>
<evidence type="ECO:0000256" key="2">
    <source>
        <dbReference type="ARBA" id="ARBA00023239"/>
    </source>
</evidence>
<dbReference type="PANTHER" id="PTHR22789:SF0">
    <property type="entry name" value="3-OXO-TETRONATE 4-PHOSPHATE DECARBOXYLASE-RELATED"/>
    <property type="match status" value="1"/>
</dbReference>
<keyword evidence="1" id="KW-0479">Metal-binding</keyword>
<keyword evidence="2" id="KW-0456">Lyase</keyword>
<dbReference type="Proteomes" id="UP000749471">
    <property type="component" value="Unassembled WGS sequence"/>
</dbReference>
<dbReference type="PANTHER" id="PTHR22789">
    <property type="entry name" value="FUCULOSE PHOSPHATE ALDOLASE"/>
    <property type="match status" value="1"/>
</dbReference>
<evidence type="ECO:0000313" key="4">
    <source>
        <dbReference type="EMBL" id="MBU5438765.1"/>
    </source>
</evidence>
<dbReference type="InterPro" id="IPR001303">
    <property type="entry name" value="Aldolase_II/adducin_N"/>
</dbReference>
<sequence length="209" mass="23469">MLEHIKERIFRVSIEAEKEGLIRHKSGNFSMKDEKTGYICITPTGQSRNDLDIDSILVVDIEGNIIENKKSLQPTSEMEMHLVAYKNRKDILAVCHTHAIHATAFAVQGKKIPPLVFESSVYGRVVPVAKYYTPGTIELAKSIIEPLRESDACLLEKHGVVTVGKDIEDAYLKMGYVEDMARIYLYSLVIGGKEPTPIEESEFIKVFGK</sequence>
<organism evidence="4 5">
    <name type="scientific">Tissierella simiarum</name>
    <dbReference type="NCBI Taxonomy" id="2841534"/>
    <lineage>
        <taxon>Bacteria</taxon>
        <taxon>Bacillati</taxon>
        <taxon>Bacillota</taxon>
        <taxon>Tissierellia</taxon>
        <taxon>Tissierellales</taxon>
        <taxon>Tissierellaceae</taxon>
        <taxon>Tissierella</taxon>
    </lineage>
</organism>
<accession>A0ABS6E777</accession>
<dbReference type="InterPro" id="IPR050197">
    <property type="entry name" value="Aldolase_class_II_sugar_metab"/>
</dbReference>
<feature type="domain" description="Class II aldolase/adducin N-terminal" evidence="3">
    <location>
        <begin position="7"/>
        <end position="185"/>
    </location>
</feature>